<organism evidence="2 3">
    <name type="scientific">Zizania palustris</name>
    <name type="common">Northern wild rice</name>
    <dbReference type="NCBI Taxonomy" id="103762"/>
    <lineage>
        <taxon>Eukaryota</taxon>
        <taxon>Viridiplantae</taxon>
        <taxon>Streptophyta</taxon>
        <taxon>Embryophyta</taxon>
        <taxon>Tracheophyta</taxon>
        <taxon>Spermatophyta</taxon>
        <taxon>Magnoliopsida</taxon>
        <taxon>Liliopsida</taxon>
        <taxon>Poales</taxon>
        <taxon>Poaceae</taxon>
        <taxon>BOP clade</taxon>
        <taxon>Oryzoideae</taxon>
        <taxon>Oryzeae</taxon>
        <taxon>Zizaniinae</taxon>
        <taxon>Zizania</taxon>
    </lineage>
</organism>
<evidence type="ECO:0000313" key="3">
    <source>
        <dbReference type="Proteomes" id="UP000729402"/>
    </source>
</evidence>
<reference evidence="2" key="2">
    <citation type="submission" date="2021-02" db="EMBL/GenBank/DDBJ databases">
        <authorList>
            <person name="Kimball J.A."/>
            <person name="Haas M.W."/>
            <person name="Macchietto M."/>
            <person name="Kono T."/>
            <person name="Duquette J."/>
            <person name="Shao M."/>
        </authorList>
    </citation>
    <scope>NUCLEOTIDE SEQUENCE</scope>
    <source>
        <tissue evidence="2">Fresh leaf tissue</tissue>
    </source>
</reference>
<reference evidence="2" key="1">
    <citation type="journal article" date="2021" name="bioRxiv">
        <title>Whole Genome Assembly and Annotation of Northern Wild Rice, Zizania palustris L., Supports a Whole Genome Duplication in the Zizania Genus.</title>
        <authorList>
            <person name="Haas M."/>
            <person name="Kono T."/>
            <person name="Macchietto M."/>
            <person name="Millas R."/>
            <person name="McGilp L."/>
            <person name="Shao M."/>
            <person name="Duquette J."/>
            <person name="Hirsch C.N."/>
            <person name="Kimball J."/>
        </authorList>
    </citation>
    <scope>NUCLEOTIDE SEQUENCE</scope>
    <source>
        <tissue evidence="2">Fresh leaf tissue</tissue>
    </source>
</reference>
<dbReference type="Proteomes" id="UP000729402">
    <property type="component" value="Unassembled WGS sequence"/>
</dbReference>
<name>A0A8J5TD98_ZIZPA</name>
<sequence>MMRKIGYLSQPEFEGIEFPEGESFTIFHNTEHEEDTTIVHMAQMMELMDDMYTLKEHESRKEVEAQGEKLRRLERELQDSKRKVAEHQRRILHLES</sequence>
<keyword evidence="3" id="KW-1185">Reference proteome</keyword>
<dbReference type="EMBL" id="JAAALK010000085">
    <property type="protein sequence ID" value="KAG8083407.1"/>
    <property type="molecule type" value="Genomic_DNA"/>
</dbReference>
<gene>
    <name evidence="2" type="ORF">GUJ93_ZPchr0015g6692</name>
</gene>
<feature type="coiled-coil region" evidence="1">
    <location>
        <begin position="56"/>
        <end position="90"/>
    </location>
</feature>
<evidence type="ECO:0000256" key="1">
    <source>
        <dbReference type="SAM" id="Coils"/>
    </source>
</evidence>
<proteinExistence type="predicted"/>
<keyword evidence="1" id="KW-0175">Coiled coil</keyword>
<comment type="caution">
    <text evidence="2">The sequence shown here is derived from an EMBL/GenBank/DDBJ whole genome shotgun (WGS) entry which is preliminary data.</text>
</comment>
<protein>
    <submittedName>
        <fullName evidence="2">Uncharacterized protein</fullName>
    </submittedName>
</protein>
<dbReference type="AlphaFoldDB" id="A0A8J5TD98"/>
<accession>A0A8J5TD98</accession>
<evidence type="ECO:0000313" key="2">
    <source>
        <dbReference type="EMBL" id="KAG8083407.1"/>
    </source>
</evidence>